<dbReference type="Proteomes" id="UP000216961">
    <property type="component" value="Unassembled WGS sequence"/>
</dbReference>
<name>A0AA91Z0K3_NIACI</name>
<evidence type="ECO:0000313" key="1">
    <source>
        <dbReference type="EMBL" id="PAD82838.1"/>
    </source>
</evidence>
<organism evidence="1 2">
    <name type="scientific">Niallia circulans</name>
    <name type="common">Bacillus circulans</name>
    <dbReference type="NCBI Taxonomy" id="1397"/>
    <lineage>
        <taxon>Bacteria</taxon>
        <taxon>Bacillati</taxon>
        <taxon>Bacillota</taxon>
        <taxon>Bacilli</taxon>
        <taxon>Bacillales</taxon>
        <taxon>Bacillaceae</taxon>
        <taxon>Niallia</taxon>
    </lineage>
</organism>
<protein>
    <submittedName>
        <fullName evidence="1">Uncharacterized protein</fullName>
    </submittedName>
</protein>
<dbReference type="AlphaFoldDB" id="A0AA91Z0K3"/>
<evidence type="ECO:0000313" key="2">
    <source>
        <dbReference type="Proteomes" id="UP000216961"/>
    </source>
</evidence>
<comment type="caution">
    <text evidence="1">The sequence shown here is derived from an EMBL/GenBank/DDBJ whole genome shotgun (WGS) entry which is preliminary data.</text>
</comment>
<reference evidence="1 2" key="1">
    <citation type="submission" date="2017-07" db="EMBL/GenBank/DDBJ databases">
        <title>Isolation and whole genome analysis of endospore-forming bacteria from heroin.</title>
        <authorList>
            <person name="Kalinowski J."/>
            <person name="Ahrens B."/>
            <person name="Al-Dilaimi A."/>
            <person name="Winkler A."/>
            <person name="Wibberg D."/>
            <person name="Schleenbecker U."/>
            <person name="Ruckert C."/>
            <person name="Wolfel R."/>
            <person name="Grass G."/>
        </authorList>
    </citation>
    <scope>NUCLEOTIDE SEQUENCE [LARGE SCALE GENOMIC DNA]</scope>
    <source>
        <strain evidence="1 2">7521-2</strain>
    </source>
</reference>
<gene>
    <name evidence="1" type="ORF">CHH57_12715</name>
</gene>
<dbReference type="RefSeq" id="WP_095330638.1">
    <property type="nucleotide sequence ID" value="NZ_CP026033.1"/>
</dbReference>
<proteinExistence type="predicted"/>
<accession>A0AA91Z0K3</accession>
<dbReference type="EMBL" id="NPBQ01000079">
    <property type="protein sequence ID" value="PAD82838.1"/>
    <property type="molecule type" value="Genomic_DNA"/>
</dbReference>
<sequence>MAKSKARKKRDKVLRENGFDTTMRRGSWGSIVPITKITKTKKERLTRNEKKYKQNHSSRYDENGFYFLI</sequence>